<dbReference type="SMART" id="SM00842">
    <property type="entry name" value="FtsA"/>
    <property type="match status" value="1"/>
</dbReference>
<name>A0A1W1DSN5_9ZZZZ</name>
<feature type="domain" description="SHS2" evidence="5">
    <location>
        <begin position="8"/>
        <end position="199"/>
    </location>
</feature>
<dbReference type="PANTHER" id="PTHR32432">
    <property type="entry name" value="CELL DIVISION PROTEIN FTSA-RELATED"/>
    <property type="match status" value="1"/>
</dbReference>
<gene>
    <name evidence="6" type="ORF">MNB_SUP05-9-983</name>
</gene>
<dbReference type="CDD" id="cd24048">
    <property type="entry name" value="ASKHA_NBD_FtsA"/>
    <property type="match status" value="1"/>
</dbReference>
<keyword evidence="3" id="KW-0472">Membrane</keyword>
<dbReference type="InterPro" id="IPR003494">
    <property type="entry name" value="SHS2_FtsA"/>
</dbReference>
<evidence type="ECO:0000259" key="5">
    <source>
        <dbReference type="SMART" id="SM00842"/>
    </source>
</evidence>
<dbReference type="AlphaFoldDB" id="A0A1W1DSN5"/>
<accession>A0A1W1DSN5</accession>
<dbReference type="Pfam" id="PF14450">
    <property type="entry name" value="FtsA"/>
    <property type="match status" value="1"/>
</dbReference>
<dbReference type="PANTHER" id="PTHR32432:SF4">
    <property type="entry name" value="CELL DIVISION PROTEIN FTSA"/>
    <property type="match status" value="1"/>
</dbReference>
<dbReference type="NCBIfam" id="TIGR01174">
    <property type="entry name" value="ftsA"/>
    <property type="match status" value="1"/>
</dbReference>
<keyword evidence="4" id="KW-0131">Cell cycle</keyword>
<dbReference type="Pfam" id="PF02491">
    <property type="entry name" value="SHS2_FTSA"/>
    <property type="match status" value="1"/>
</dbReference>
<evidence type="ECO:0000313" key="6">
    <source>
        <dbReference type="EMBL" id="SFV84574.1"/>
    </source>
</evidence>
<evidence type="ECO:0000256" key="3">
    <source>
        <dbReference type="ARBA" id="ARBA00023136"/>
    </source>
</evidence>
<dbReference type="InterPro" id="IPR043129">
    <property type="entry name" value="ATPase_NBD"/>
</dbReference>
<dbReference type="SUPFAM" id="SSF53067">
    <property type="entry name" value="Actin-like ATPase domain"/>
    <property type="match status" value="2"/>
</dbReference>
<evidence type="ECO:0000256" key="4">
    <source>
        <dbReference type="ARBA" id="ARBA00023306"/>
    </source>
</evidence>
<keyword evidence="2 6" id="KW-0132">Cell division</keyword>
<dbReference type="InterPro" id="IPR050696">
    <property type="entry name" value="FtsA/MreB"/>
</dbReference>
<keyword evidence="1" id="KW-1003">Cell membrane</keyword>
<dbReference type="PIRSF" id="PIRSF003101">
    <property type="entry name" value="FtsA"/>
    <property type="match status" value="1"/>
</dbReference>
<dbReference type="Gene3D" id="3.30.420.40">
    <property type="match status" value="1"/>
</dbReference>
<dbReference type="GO" id="GO:0051301">
    <property type="term" value="P:cell division"/>
    <property type="evidence" value="ECO:0007669"/>
    <property type="project" value="UniProtKB-KW"/>
</dbReference>
<organism evidence="6">
    <name type="scientific">hydrothermal vent metagenome</name>
    <dbReference type="NCBI Taxonomy" id="652676"/>
    <lineage>
        <taxon>unclassified sequences</taxon>
        <taxon>metagenomes</taxon>
        <taxon>ecological metagenomes</taxon>
    </lineage>
</organism>
<dbReference type="GO" id="GO:0032153">
    <property type="term" value="C:cell division site"/>
    <property type="evidence" value="ECO:0007669"/>
    <property type="project" value="TreeGrafter"/>
</dbReference>
<sequence length="412" mass="45220">MARDDNFIVSVDIGSRKTVVLLAEEVNGRLEVFGHGISESSGVKKGLINNVKQAAQAIKTAADEAYLSCNTNFHHVSVNISDPHLTVINREGQIFIAGDEISEQDLDAATKTARAVPTPTNKQVINSVSNCYTLDKDPITHQGVVVDQPIGQEAKTLEVAMHIVTVSNQCVNAIDQSIRTSGLGLHNIVLNSMASSEAYITQDEKDSGVCLIDIGAGVTNLSVFTKGGITYSAVIQNGGDQITQDISDAFDASFEEAERLKLKYGNAQVKSIREDGLIKFQQIDDSKGCEHYLSHQSLVEVIEQSYLSLFSQIRQNLKSQKLYRSLKSGFVLTGGASKMKDCDALLLSCFRIRAKQGRVNTDRITAERSILEPEYACALGLLLFEYDESDLRVTQEDNESNIFGKIKRQFKF</sequence>
<dbReference type="EMBL" id="FPHX01000103">
    <property type="protein sequence ID" value="SFV84574.1"/>
    <property type="molecule type" value="Genomic_DNA"/>
</dbReference>
<reference evidence="6" key="1">
    <citation type="submission" date="2016-10" db="EMBL/GenBank/DDBJ databases">
        <authorList>
            <person name="de Groot N.N."/>
        </authorList>
    </citation>
    <scope>NUCLEOTIDE SEQUENCE</scope>
</reference>
<proteinExistence type="inferred from homology"/>
<dbReference type="GO" id="GO:0009898">
    <property type="term" value="C:cytoplasmic side of plasma membrane"/>
    <property type="evidence" value="ECO:0007669"/>
    <property type="project" value="TreeGrafter"/>
</dbReference>
<evidence type="ECO:0000256" key="2">
    <source>
        <dbReference type="ARBA" id="ARBA00022618"/>
    </source>
</evidence>
<dbReference type="InterPro" id="IPR020823">
    <property type="entry name" value="Cell_div_FtsA"/>
</dbReference>
<protein>
    <submittedName>
        <fullName evidence="6">Cell division protein FtsA</fullName>
    </submittedName>
</protein>
<evidence type="ECO:0000256" key="1">
    <source>
        <dbReference type="ARBA" id="ARBA00022475"/>
    </source>
</evidence>
<dbReference type="HAMAP" id="MF_02033">
    <property type="entry name" value="FtsA"/>
    <property type="match status" value="1"/>
</dbReference>